<comment type="caution">
    <text evidence="1">The sequence shown here is derived from an EMBL/GenBank/DDBJ whole genome shotgun (WGS) entry which is preliminary data.</text>
</comment>
<organism evidence="1 2">
    <name type="scientific">Blastopirellula retiformator</name>
    <dbReference type="NCBI Taxonomy" id="2527970"/>
    <lineage>
        <taxon>Bacteria</taxon>
        <taxon>Pseudomonadati</taxon>
        <taxon>Planctomycetota</taxon>
        <taxon>Planctomycetia</taxon>
        <taxon>Pirellulales</taxon>
        <taxon>Pirellulaceae</taxon>
        <taxon>Blastopirellula</taxon>
    </lineage>
</organism>
<accession>A0A5C5UWI3</accession>
<sequence length="104" mass="11478">MVTTSLRRSFQKCGHWILLGVSVMTLAVCLAGPSLSGQGGDVAWRGRRVYRAYYAPVVPVVPVYRPVVRRAYYAPVVPIVPVAPVYYGSPYGGRVVAPYAEVYW</sequence>
<evidence type="ECO:0000313" key="2">
    <source>
        <dbReference type="Proteomes" id="UP000318878"/>
    </source>
</evidence>
<evidence type="ECO:0000313" key="1">
    <source>
        <dbReference type="EMBL" id="TWT29930.1"/>
    </source>
</evidence>
<protein>
    <submittedName>
        <fullName evidence="1">Uncharacterized protein</fullName>
    </submittedName>
</protein>
<dbReference type="Proteomes" id="UP000318878">
    <property type="component" value="Unassembled WGS sequence"/>
</dbReference>
<name>A0A5C5UWI3_9BACT</name>
<dbReference type="EMBL" id="SJPF01000006">
    <property type="protein sequence ID" value="TWT29930.1"/>
    <property type="molecule type" value="Genomic_DNA"/>
</dbReference>
<dbReference type="AlphaFoldDB" id="A0A5C5UWI3"/>
<proteinExistence type="predicted"/>
<keyword evidence="2" id="KW-1185">Reference proteome</keyword>
<reference evidence="1 2" key="1">
    <citation type="submission" date="2019-02" db="EMBL/GenBank/DDBJ databases">
        <title>Deep-cultivation of Planctomycetes and their phenomic and genomic characterization uncovers novel biology.</title>
        <authorList>
            <person name="Wiegand S."/>
            <person name="Jogler M."/>
            <person name="Boedeker C."/>
            <person name="Pinto D."/>
            <person name="Vollmers J."/>
            <person name="Rivas-Marin E."/>
            <person name="Kohn T."/>
            <person name="Peeters S.H."/>
            <person name="Heuer A."/>
            <person name="Rast P."/>
            <person name="Oberbeckmann S."/>
            <person name="Bunk B."/>
            <person name="Jeske O."/>
            <person name="Meyerdierks A."/>
            <person name="Storesund J.E."/>
            <person name="Kallscheuer N."/>
            <person name="Luecker S."/>
            <person name="Lage O.M."/>
            <person name="Pohl T."/>
            <person name="Merkel B.J."/>
            <person name="Hornburger P."/>
            <person name="Mueller R.-W."/>
            <person name="Bruemmer F."/>
            <person name="Labrenz M."/>
            <person name="Spormann A.M."/>
            <person name="Op Den Camp H."/>
            <person name="Overmann J."/>
            <person name="Amann R."/>
            <person name="Jetten M.S.M."/>
            <person name="Mascher T."/>
            <person name="Medema M.H."/>
            <person name="Devos D.P."/>
            <person name="Kaster A.-K."/>
            <person name="Ovreas L."/>
            <person name="Rohde M."/>
            <person name="Galperin M.Y."/>
            <person name="Jogler C."/>
        </authorList>
    </citation>
    <scope>NUCLEOTIDE SEQUENCE [LARGE SCALE GENOMIC DNA]</scope>
    <source>
        <strain evidence="1 2">Enr8</strain>
    </source>
</reference>
<gene>
    <name evidence="1" type="ORF">Enr8_45870</name>
</gene>
<dbReference type="RefSeq" id="WP_146436077.1">
    <property type="nucleotide sequence ID" value="NZ_SJPF01000006.1"/>
</dbReference>